<dbReference type="EMBL" id="RBAH01000043">
    <property type="protein sequence ID" value="RKN64310.1"/>
    <property type="molecule type" value="Genomic_DNA"/>
</dbReference>
<dbReference type="InterPro" id="IPR039448">
    <property type="entry name" value="Beta_helix"/>
</dbReference>
<dbReference type="SUPFAM" id="SSF51126">
    <property type="entry name" value="Pectin lyase-like"/>
    <property type="match status" value="1"/>
</dbReference>
<keyword evidence="3" id="KW-1185">Reference proteome</keyword>
<dbReference type="InterPro" id="IPR012334">
    <property type="entry name" value="Pectin_lyas_fold"/>
</dbReference>
<evidence type="ECO:0000313" key="3">
    <source>
        <dbReference type="Proteomes" id="UP000282311"/>
    </source>
</evidence>
<dbReference type="Pfam" id="PF13229">
    <property type="entry name" value="Beta_helix"/>
    <property type="match status" value="1"/>
</dbReference>
<protein>
    <submittedName>
        <fullName evidence="2">Right-handed parallel beta-helix repeat-containing protein</fullName>
    </submittedName>
</protein>
<gene>
    <name evidence="2" type="ORF">D7M11_34025</name>
</gene>
<comment type="caution">
    <text evidence="2">The sequence shown here is derived from an EMBL/GenBank/DDBJ whole genome shotgun (WGS) entry which is preliminary data.</text>
</comment>
<evidence type="ECO:0000259" key="1">
    <source>
        <dbReference type="Pfam" id="PF13229"/>
    </source>
</evidence>
<dbReference type="Proteomes" id="UP000282311">
    <property type="component" value="Unassembled WGS sequence"/>
</dbReference>
<proteinExistence type="predicted"/>
<name>A0A3B0AUP7_9BACL</name>
<dbReference type="RefSeq" id="WP_120751730.1">
    <property type="nucleotide sequence ID" value="NZ_RBAH01000043.1"/>
</dbReference>
<dbReference type="AlphaFoldDB" id="A0A3B0AUP7"/>
<evidence type="ECO:0000313" key="2">
    <source>
        <dbReference type="EMBL" id="RKN64310.1"/>
    </source>
</evidence>
<reference evidence="2 3" key="1">
    <citation type="journal article" date="2007" name="Int. J. Syst. Evol. Microbiol.">
        <title>Paenibacillus ginsengarvi sp. nov., isolated from soil from ginseng cultivation.</title>
        <authorList>
            <person name="Yoon M.H."/>
            <person name="Ten L.N."/>
            <person name="Im W.T."/>
        </authorList>
    </citation>
    <scope>NUCLEOTIDE SEQUENCE [LARGE SCALE GENOMIC DNA]</scope>
    <source>
        <strain evidence="2 3">KCTC 13059</strain>
    </source>
</reference>
<feature type="domain" description="Right handed beta helix" evidence="1">
    <location>
        <begin position="30"/>
        <end position="149"/>
    </location>
</feature>
<dbReference type="InterPro" id="IPR011050">
    <property type="entry name" value="Pectin_lyase_fold/virulence"/>
</dbReference>
<dbReference type="Gene3D" id="2.160.20.10">
    <property type="entry name" value="Single-stranded right-handed beta-helix, Pectin lyase-like"/>
    <property type="match status" value="1"/>
</dbReference>
<sequence>MTVNGLGKAGKGFDFGLLKDSVFTRMMVTGFPGGTAFRVGGGWSNFLYECYFNECGDGFVYDNGVQELNQTIWTNCQFNANDRYGAALLNSQNNGTNIGSANVFLNCDAENNGDTGIYLHTGKNTKIIGGYIEYNRKFGIRQVPGTGGVQMQGLVVSPAFVIGTKNKPGLPQDSVGVSIEYALNPVVAGQIVNCKEGLKIGYYADGCDYSGTFLGSSDTNLVDQSRSHNYDSKLLSTRGGVLKIKTGATSAADYVPASAVTDRILTNLSAPKSFDVIVKSGVGGTVPQFVEFLLCGCDDSGSNASYLEKVAVYRGSSSFWETKTTFSSDSAGSLWSIALSNKTDQSVRVTITANHPGSHAGDTANISTVSPDIYACKPVY</sequence>
<accession>A0A3B0AUP7</accession>
<organism evidence="2 3">
    <name type="scientific">Paenibacillus ginsengarvi</name>
    <dbReference type="NCBI Taxonomy" id="400777"/>
    <lineage>
        <taxon>Bacteria</taxon>
        <taxon>Bacillati</taxon>
        <taxon>Bacillota</taxon>
        <taxon>Bacilli</taxon>
        <taxon>Bacillales</taxon>
        <taxon>Paenibacillaceae</taxon>
        <taxon>Paenibacillus</taxon>
    </lineage>
</organism>